<evidence type="ECO:0000256" key="7">
    <source>
        <dbReference type="ARBA" id="ARBA00023136"/>
    </source>
</evidence>
<evidence type="ECO:0000313" key="9">
    <source>
        <dbReference type="EMBL" id="MEO1780811.1"/>
    </source>
</evidence>
<feature type="transmembrane region" description="Helical" evidence="8">
    <location>
        <begin position="149"/>
        <end position="167"/>
    </location>
</feature>
<evidence type="ECO:0000256" key="1">
    <source>
        <dbReference type="ARBA" id="ARBA00004651"/>
    </source>
</evidence>
<dbReference type="Pfam" id="PF00860">
    <property type="entry name" value="Xan_ur_permease"/>
    <property type="match status" value="1"/>
</dbReference>
<evidence type="ECO:0000256" key="2">
    <source>
        <dbReference type="ARBA" id="ARBA00008821"/>
    </source>
</evidence>
<feature type="transmembrane region" description="Helical" evidence="8">
    <location>
        <begin position="121"/>
        <end position="142"/>
    </location>
</feature>
<evidence type="ECO:0000256" key="4">
    <source>
        <dbReference type="ARBA" id="ARBA00022475"/>
    </source>
</evidence>
<evidence type="ECO:0000256" key="3">
    <source>
        <dbReference type="ARBA" id="ARBA00022448"/>
    </source>
</evidence>
<evidence type="ECO:0000256" key="6">
    <source>
        <dbReference type="ARBA" id="ARBA00022989"/>
    </source>
</evidence>
<comment type="similarity">
    <text evidence="2">Belongs to the nucleobase:cation symporter-2 (NCS2) (TC 2.A.40) family.</text>
</comment>
<evidence type="ECO:0000256" key="8">
    <source>
        <dbReference type="SAM" id="Phobius"/>
    </source>
</evidence>
<feature type="transmembrane region" description="Helical" evidence="8">
    <location>
        <begin position="34"/>
        <end position="54"/>
    </location>
</feature>
<dbReference type="PROSITE" id="PS01116">
    <property type="entry name" value="XANTH_URACIL_PERMASE"/>
    <property type="match status" value="1"/>
</dbReference>
<accession>A0ABV0EYD7</accession>
<sequence>MVDKAVTLPKTTSATAATTAPTDRKLPLSQLLPLGFQHGVIAILAAIPVPLIISANAGLSPAETRYFVSAIIFCAGISSLLASLNLLPRTSPLIPMALGANFAVIPVVSSTLTGATSIKEGFALVAGCTMFAGLCCFLLAGVWVKLKRFFPPIVVGTNLMVLGVALLPNTFHWMMGTAANDLTQAIPLQPFLLALGIFLFHVILSKFLKGLLGNLTILIALLVGTVVAGFMGMVDLSPVADAPWFALNLPGHYGLPKLNLSLLPSYLIVMILGMVEVSGTSMGIHAIVDKEMDEAQFSKTLRTLGLATFVSGGFNAVQPTAFVQNLGILDLSKEKSRYATAAAGGMLLLAGFVPKLSAVIAAIPTPVLGGVGFAIFGVIIGSAVNMLKQVDFSGNQNMLIIGLSVGVAMLPSVYPHFYGEFPQLVQNIFGSGILAGALTSISLNFFFNFRQLVSKAAKAPSTAAPDCEVETAE</sequence>
<feature type="transmembrane region" description="Helical" evidence="8">
    <location>
        <begin position="367"/>
        <end position="387"/>
    </location>
</feature>
<protein>
    <recommendedName>
        <fullName evidence="11">Xanthine permease</fullName>
    </recommendedName>
</protein>
<dbReference type="NCBIfam" id="NF037981">
    <property type="entry name" value="NCS2_1"/>
    <property type="match status" value="1"/>
</dbReference>
<evidence type="ECO:0008006" key="11">
    <source>
        <dbReference type="Google" id="ProtNLM"/>
    </source>
</evidence>
<gene>
    <name evidence="9" type="ORF">BAU18_000362</name>
</gene>
<comment type="caution">
    <text evidence="9">The sequence shown here is derived from an EMBL/GenBank/DDBJ whole genome shotgun (WGS) entry which is preliminary data.</text>
</comment>
<keyword evidence="4" id="KW-1003">Cell membrane</keyword>
<dbReference type="InterPro" id="IPR006043">
    <property type="entry name" value="NCS2"/>
</dbReference>
<keyword evidence="6 8" id="KW-1133">Transmembrane helix</keyword>
<feature type="transmembrane region" description="Helical" evidence="8">
    <location>
        <begin position="399"/>
        <end position="418"/>
    </location>
</feature>
<evidence type="ECO:0000256" key="5">
    <source>
        <dbReference type="ARBA" id="ARBA00022692"/>
    </source>
</evidence>
<name>A0ABV0EYD7_9ENTE</name>
<feature type="transmembrane region" description="Helical" evidence="8">
    <location>
        <begin position="266"/>
        <end position="288"/>
    </location>
</feature>
<keyword evidence="3" id="KW-0813">Transport</keyword>
<feature type="transmembrane region" description="Helical" evidence="8">
    <location>
        <begin position="66"/>
        <end position="87"/>
    </location>
</feature>
<dbReference type="PANTHER" id="PTHR42810">
    <property type="entry name" value="PURINE PERMEASE C1399.01C-RELATED"/>
    <property type="match status" value="1"/>
</dbReference>
<feature type="transmembrane region" description="Helical" evidence="8">
    <location>
        <begin position="187"/>
        <end position="204"/>
    </location>
</feature>
<organism evidence="9 10">
    <name type="scientific">Enterococcus diestrammenae</name>
    <dbReference type="NCBI Taxonomy" id="1155073"/>
    <lineage>
        <taxon>Bacteria</taxon>
        <taxon>Bacillati</taxon>
        <taxon>Bacillota</taxon>
        <taxon>Bacilli</taxon>
        <taxon>Lactobacillales</taxon>
        <taxon>Enterococcaceae</taxon>
        <taxon>Enterococcus</taxon>
    </lineage>
</organism>
<dbReference type="RefSeq" id="WP_161869722.1">
    <property type="nucleotide sequence ID" value="NZ_MAEI02000001.1"/>
</dbReference>
<keyword evidence="10" id="KW-1185">Reference proteome</keyword>
<comment type="subcellular location">
    <subcellularLocation>
        <location evidence="1">Cell membrane</location>
        <topology evidence="1">Multi-pass membrane protein</topology>
    </subcellularLocation>
</comment>
<reference evidence="10" key="1">
    <citation type="submission" date="2016-06" db="EMBL/GenBank/DDBJ databases">
        <title>Four novel species of enterococci isolated from chicken manure.</title>
        <authorList>
            <person name="Van Tyne D."/>
        </authorList>
    </citation>
    <scope>NUCLEOTIDE SEQUENCE [LARGE SCALE GENOMIC DNA]</scope>
    <source>
        <strain evidence="10">JM9A</strain>
    </source>
</reference>
<dbReference type="InterPro" id="IPR006042">
    <property type="entry name" value="Xan_ur_permease"/>
</dbReference>
<proteinExistence type="inferred from homology"/>
<feature type="transmembrane region" description="Helical" evidence="8">
    <location>
        <begin position="424"/>
        <end position="447"/>
    </location>
</feature>
<dbReference type="Proteomes" id="UP001429357">
    <property type="component" value="Unassembled WGS sequence"/>
</dbReference>
<reference evidence="9 10" key="2">
    <citation type="submission" date="2024-02" db="EMBL/GenBank/DDBJ databases">
        <title>The Genome Sequence of Enterococcus diestrammenae JM9A.</title>
        <authorList>
            <person name="Earl A."/>
            <person name="Manson A."/>
            <person name="Gilmore M."/>
            <person name="Sanders J."/>
            <person name="Shea T."/>
            <person name="Howe W."/>
            <person name="Livny J."/>
            <person name="Cuomo C."/>
            <person name="Neafsey D."/>
            <person name="Birren B."/>
        </authorList>
    </citation>
    <scope>NUCLEOTIDE SEQUENCE [LARGE SCALE GENOMIC DNA]</scope>
    <source>
        <strain evidence="9 10">JM9A</strain>
    </source>
</reference>
<keyword evidence="7 8" id="KW-0472">Membrane</keyword>
<dbReference type="EMBL" id="MAEI02000001">
    <property type="protein sequence ID" value="MEO1780811.1"/>
    <property type="molecule type" value="Genomic_DNA"/>
</dbReference>
<feature type="transmembrane region" description="Helical" evidence="8">
    <location>
        <begin position="211"/>
        <end position="234"/>
    </location>
</feature>
<evidence type="ECO:0000313" key="10">
    <source>
        <dbReference type="Proteomes" id="UP001429357"/>
    </source>
</evidence>
<dbReference type="PANTHER" id="PTHR42810:SF4">
    <property type="entry name" value="URIC ACID TRANSPORTER UACT"/>
    <property type="match status" value="1"/>
</dbReference>
<keyword evidence="5 8" id="KW-0812">Transmembrane</keyword>